<keyword evidence="1" id="KW-0732">Signal</keyword>
<feature type="signal peptide" evidence="1">
    <location>
        <begin position="1"/>
        <end position="22"/>
    </location>
</feature>
<name>A0A9D1UL77_9CORY</name>
<accession>A0A9D1UL77</accession>
<evidence type="ECO:0000256" key="1">
    <source>
        <dbReference type="SAM" id="SignalP"/>
    </source>
</evidence>
<evidence type="ECO:0000313" key="3">
    <source>
        <dbReference type="EMBL" id="HIW90721.1"/>
    </source>
</evidence>
<dbReference type="Proteomes" id="UP000824190">
    <property type="component" value="Unassembled WGS sequence"/>
</dbReference>
<evidence type="ECO:0000313" key="4">
    <source>
        <dbReference type="Proteomes" id="UP000824190"/>
    </source>
</evidence>
<feature type="domain" description="DUF4333" evidence="2">
    <location>
        <begin position="20"/>
        <end position="85"/>
    </location>
</feature>
<reference evidence="3" key="1">
    <citation type="journal article" date="2021" name="PeerJ">
        <title>Extensive microbial diversity within the chicken gut microbiome revealed by metagenomics and culture.</title>
        <authorList>
            <person name="Gilroy R."/>
            <person name="Ravi A."/>
            <person name="Getino M."/>
            <person name="Pursley I."/>
            <person name="Horton D.L."/>
            <person name="Alikhan N.F."/>
            <person name="Baker D."/>
            <person name="Gharbi K."/>
            <person name="Hall N."/>
            <person name="Watson M."/>
            <person name="Adriaenssens E.M."/>
            <person name="Foster-Nyarko E."/>
            <person name="Jarju S."/>
            <person name="Secka A."/>
            <person name="Antonio M."/>
            <person name="Oren A."/>
            <person name="Chaudhuri R.R."/>
            <person name="La Ragione R."/>
            <person name="Hildebrand F."/>
            <person name="Pallen M.J."/>
        </authorList>
    </citation>
    <scope>NUCLEOTIDE SEQUENCE</scope>
    <source>
        <strain evidence="3">CHK32-1732</strain>
    </source>
</reference>
<gene>
    <name evidence="3" type="ORF">H9870_03540</name>
</gene>
<dbReference type="PROSITE" id="PS51257">
    <property type="entry name" value="PROKAR_LIPOPROTEIN"/>
    <property type="match status" value="1"/>
</dbReference>
<dbReference type="Pfam" id="PF14230">
    <property type="entry name" value="DUF4333"/>
    <property type="match status" value="1"/>
</dbReference>
<proteinExistence type="predicted"/>
<evidence type="ECO:0000259" key="2">
    <source>
        <dbReference type="Pfam" id="PF14230"/>
    </source>
</evidence>
<dbReference type="AlphaFoldDB" id="A0A9D1UL77"/>
<organism evidence="3 4">
    <name type="scientific">Candidatus Corynebacterium avicola</name>
    <dbReference type="NCBI Taxonomy" id="2838527"/>
    <lineage>
        <taxon>Bacteria</taxon>
        <taxon>Bacillati</taxon>
        <taxon>Actinomycetota</taxon>
        <taxon>Actinomycetes</taxon>
        <taxon>Mycobacteriales</taxon>
        <taxon>Corynebacteriaceae</taxon>
        <taxon>Corynebacterium</taxon>
    </lineage>
</organism>
<comment type="caution">
    <text evidence="3">The sequence shown here is derived from an EMBL/GenBank/DDBJ whole genome shotgun (WGS) entry which is preliminary data.</text>
</comment>
<sequence>MRRRLMPAVLAGTLLVSGLSGCSLFGSSVSQDEVEDIISDKVGEAEDVRCKGDLEGEEDAKQTCAIQREDGDWLEFDIVVTKVDGDTVEFEPEDEQTPLDGEPDY</sequence>
<reference evidence="3" key="2">
    <citation type="submission" date="2021-04" db="EMBL/GenBank/DDBJ databases">
        <authorList>
            <person name="Gilroy R."/>
        </authorList>
    </citation>
    <scope>NUCLEOTIDE SEQUENCE</scope>
    <source>
        <strain evidence="3">CHK32-1732</strain>
    </source>
</reference>
<feature type="chain" id="PRO_5039521999" evidence="1">
    <location>
        <begin position="23"/>
        <end position="105"/>
    </location>
</feature>
<protein>
    <submittedName>
        <fullName evidence="3">DUF4333 domain-containing protein</fullName>
    </submittedName>
</protein>
<dbReference type="EMBL" id="DXGC01000035">
    <property type="protein sequence ID" value="HIW90721.1"/>
    <property type="molecule type" value="Genomic_DNA"/>
</dbReference>
<dbReference type="InterPro" id="IPR025637">
    <property type="entry name" value="DUF4333"/>
</dbReference>